<name>V4LK41_EUTSA</name>
<gene>
    <name evidence="1" type="ORF">EUTSA_v10023160mg</name>
</gene>
<dbReference type="EMBL" id="KI517392">
    <property type="protein sequence ID" value="ESQ50920.1"/>
    <property type="molecule type" value="Genomic_DNA"/>
</dbReference>
<dbReference type="AlphaFoldDB" id="V4LK41"/>
<dbReference type="Gramene" id="ESQ50920">
    <property type="protein sequence ID" value="ESQ50920"/>
    <property type="gene ID" value="EUTSA_v10023160mg"/>
</dbReference>
<organism evidence="1 2">
    <name type="scientific">Eutrema salsugineum</name>
    <name type="common">Saltwater cress</name>
    <name type="synonym">Sisymbrium salsugineum</name>
    <dbReference type="NCBI Taxonomy" id="72664"/>
    <lineage>
        <taxon>Eukaryota</taxon>
        <taxon>Viridiplantae</taxon>
        <taxon>Streptophyta</taxon>
        <taxon>Embryophyta</taxon>
        <taxon>Tracheophyta</taxon>
        <taxon>Spermatophyta</taxon>
        <taxon>Magnoliopsida</taxon>
        <taxon>eudicotyledons</taxon>
        <taxon>Gunneridae</taxon>
        <taxon>Pentapetalae</taxon>
        <taxon>rosids</taxon>
        <taxon>malvids</taxon>
        <taxon>Brassicales</taxon>
        <taxon>Brassicaceae</taxon>
        <taxon>Eutremeae</taxon>
        <taxon>Eutrema</taxon>
    </lineage>
</organism>
<sequence length="99" mass="11581">MRTITYTIKRRSNFIREEIVMLDTDRLNVLVCECATPKTKSSYRGYSKTKSSPKTKSSIILINFRQYPEFGRNCCARAEIFLLLMLDFLARAKTLSLRF</sequence>
<dbReference type="KEGG" id="eus:EUTSA_v10023160mg"/>
<evidence type="ECO:0000313" key="2">
    <source>
        <dbReference type="Proteomes" id="UP000030689"/>
    </source>
</evidence>
<reference evidence="1 2" key="1">
    <citation type="journal article" date="2013" name="Front. Plant Sci.">
        <title>The Reference Genome of the Halophytic Plant Eutrema salsugineum.</title>
        <authorList>
            <person name="Yang R."/>
            <person name="Jarvis D.E."/>
            <person name="Chen H."/>
            <person name="Beilstein M.A."/>
            <person name="Grimwood J."/>
            <person name="Jenkins J."/>
            <person name="Shu S."/>
            <person name="Prochnik S."/>
            <person name="Xin M."/>
            <person name="Ma C."/>
            <person name="Schmutz J."/>
            <person name="Wing R.A."/>
            <person name="Mitchell-Olds T."/>
            <person name="Schumaker K.S."/>
            <person name="Wang X."/>
        </authorList>
    </citation>
    <scope>NUCLEOTIDE SEQUENCE [LARGE SCALE GENOMIC DNA]</scope>
</reference>
<accession>V4LK41</accession>
<dbReference type="Proteomes" id="UP000030689">
    <property type="component" value="Unassembled WGS sequence"/>
</dbReference>
<evidence type="ECO:0000313" key="1">
    <source>
        <dbReference type="EMBL" id="ESQ50920.1"/>
    </source>
</evidence>
<keyword evidence="2" id="KW-1185">Reference proteome</keyword>
<proteinExistence type="predicted"/>
<protein>
    <submittedName>
        <fullName evidence="1">Uncharacterized protein</fullName>
    </submittedName>
</protein>